<dbReference type="SUPFAM" id="SSF52799">
    <property type="entry name" value="(Phosphotyrosine protein) phosphatases II"/>
    <property type="match status" value="1"/>
</dbReference>
<protein>
    <submittedName>
        <fullName evidence="3">Protein-tyrosine phosphatase family protein</fullName>
    </submittedName>
</protein>
<reference evidence="3 4" key="1">
    <citation type="submission" date="2024-10" db="EMBL/GenBank/DDBJ databases">
        <title>The Natural Products Discovery Center: Release of the First 8490 Sequenced Strains for Exploring Actinobacteria Biosynthetic Diversity.</title>
        <authorList>
            <person name="Kalkreuter E."/>
            <person name="Kautsar S.A."/>
            <person name="Yang D."/>
            <person name="Bader C.D."/>
            <person name="Teijaro C.N."/>
            <person name="Fluegel L."/>
            <person name="Davis C.M."/>
            <person name="Simpson J.R."/>
            <person name="Lauterbach L."/>
            <person name="Steele A.D."/>
            <person name="Gui C."/>
            <person name="Meng S."/>
            <person name="Li G."/>
            <person name="Viehrig K."/>
            <person name="Ye F."/>
            <person name="Su P."/>
            <person name="Kiefer A.F."/>
            <person name="Nichols A."/>
            <person name="Cepeda A.J."/>
            <person name="Yan W."/>
            <person name="Fan B."/>
            <person name="Jiang Y."/>
            <person name="Adhikari A."/>
            <person name="Zheng C.-J."/>
            <person name="Schuster L."/>
            <person name="Cowan T.M."/>
            <person name="Smanski M.J."/>
            <person name="Chevrette M.G."/>
            <person name="De Carvalho L.P.S."/>
            <person name="Shen B."/>
        </authorList>
    </citation>
    <scope>NUCLEOTIDE SEQUENCE [LARGE SCALE GENOMIC DNA]</scope>
    <source>
        <strain evidence="3 4">NPDC020602</strain>
    </source>
</reference>
<comment type="caution">
    <text evidence="3">The sequence shown here is derived from an EMBL/GenBank/DDBJ whole genome shotgun (WGS) entry which is preliminary data.</text>
</comment>
<feature type="domain" description="Tyrosine specific protein phosphatases" evidence="2">
    <location>
        <begin position="71"/>
        <end position="122"/>
    </location>
</feature>
<evidence type="ECO:0000256" key="1">
    <source>
        <dbReference type="ARBA" id="ARBA00022801"/>
    </source>
</evidence>
<dbReference type="Gene3D" id="3.90.190.10">
    <property type="entry name" value="Protein tyrosine phosphatase superfamily"/>
    <property type="match status" value="1"/>
</dbReference>
<dbReference type="RefSeq" id="WP_398707028.1">
    <property type="nucleotide sequence ID" value="NZ_JBIRUI010000001.1"/>
</dbReference>
<organism evidence="3 4">
    <name type="scientific">Streptomyces litmocidini</name>
    <dbReference type="NCBI Taxonomy" id="67318"/>
    <lineage>
        <taxon>Bacteria</taxon>
        <taxon>Bacillati</taxon>
        <taxon>Actinomycetota</taxon>
        <taxon>Actinomycetes</taxon>
        <taxon>Kitasatosporales</taxon>
        <taxon>Streptomycetaceae</taxon>
        <taxon>Streptomyces</taxon>
    </lineage>
</organism>
<evidence type="ECO:0000313" key="3">
    <source>
        <dbReference type="EMBL" id="MFI1712648.1"/>
    </source>
</evidence>
<evidence type="ECO:0000313" key="4">
    <source>
        <dbReference type="Proteomes" id="UP001611339"/>
    </source>
</evidence>
<dbReference type="Proteomes" id="UP001611339">
    <property type="component" value="Unassembled WGS sequence"/>
</dbReference>
<dbReference type="PROSITE" id="PS50056">
    <property type="entry name" value="TYR_PHOSPHATASE_2"/>
    <property type="match status" value="1"/>
</dbReference>
<proteinExistence type="predicted"/>
<gene>
    <name evidence="3" type="ORF">ACH407_03585</name>
</gene>
<dbReference type="InterPro" id="IPR057023">
    <property type="entry name" value="PTP-SAK"/>
</dbReference>
<dbReference type="InterPro" id="IPR000387">
    <property type="entry name" value="Tyr_Pase_dom"/>
</dbReference>
<dbReference type="Pfam" id="PF22784">
    <property type="entry name" value="PTP-SAK"/>
    <property type="match status" value="1"/>
</dbReference>
<keyword evidence="1" id="KW-0378">Hydrolase</keyword>
<dbReference type="EMBL" id="JBIRUI010000001">
    <property type="protein sequence ID" value="MFI1712648.1"/>
    <property type="molecule type" value="Genomic_DNA"/>
</dbReference>
<dbReference type="PANTHER" id="PTHR23339">
    <property type="entry name" value="TYROSINE SPECIFIC PROTEIN PHOSPHATASE AND DUAL SPECIFICITY PROTEIN PHOSPHATASE"/>
    <property type="match status" value="1"/>
</dbReference>
<keyword evidence="4" id="KW-1185">Reference proteome</keyword>
<evidence type="ECO:0000259" key="2">
    <source>
        <dbReference type="PROSITE" id="PS50056"/>
    </source>
</evidence>
<dbReference type="InterPro" id="IPR050561">
    <property type="entry name" value="PTP"/>
</dbReference>
<name>A0ABW7U1I6_9ACTN</name>
<dbReference type="InterPro" id="IPR029021">
    <property type="entry name" value="Prot-tyrosine_phosphatase-like"/>
</dbReference>
<sequence length="143" mass="16283">MSEDWNSTDGILRFPSGALVRGRGLRYPLPSGPTPSFAVYLLGKQPPPTEWEARWLRWPDFRLPKDRRQAREVLQEALTRAGNERVEVACGGGRGRTGTALACMAVLDGVPPDRAVAFVRRHYHPRAVETRWQRRFVLRFEDA</sequence>
<accession>A0ABW7U1I6</accession>